<protein>
    <submittedName>
        <fullName evidence="1">Uncharacterized protein</fullName>
    </submittedName>
</protein>
<keyword evidence="2" id="KW-1185">Reference proteome</keyword>
<gene>
    <name evidence="1" type="ORF">LOK49_LG12G01987</name>
</gene>
<accession>A0ACC0FV15</accession>
<name>A0ACC0FV15_9ERIC</name>
<dbReference type="EMBL" id="CM045770">
    <property type="protein sequence ID" value="KAI7992630.1"/>
    <property type="molecule type" value="Genomic_DNA"/>
</dbReference>
<organism evidence="1 2">
    <name type="scientific">Camellia lanceoleosa</name>
    <dbReference type="NCBI Taxonomy" id="1840588"/>
    <lineage>
        <taxon>Eukaryota</taxon>
        <taxon>Viridiplantae</taxon>
        <taxon>Streptophyta</taxon>
        <taxon>Embryophyta</taxon>
        <taxon>Tracheophyta</taxon>
        <taxon>Spermatophyta</taxon>
        <taxon>Magnoliopsida</taxon>
        <taxon>eudicotyledons</taxon>
        <taxon>Gunneridae</taxon>
        <taxon>Pentapetalae</taxon>
        <taxon>asterids</taxon>
        <taxon>Ericales</taxon>
        <taxon>Theaceae</taxon>
        <taxon>Camellia</taxon>
    </lineage>
</organism>
<evidence type="ECO:0000313" key="1">
    <source>
        <dbReference type="EMBL" id="KAI7992630.1"/>
    </source>
</evidence>
<evidence type="ECO:0000313" key="2">
    <source>
        <dbReference type="Proteomes" id="UP001060215"/>
    </source>
</evidence>
<proteinExistence type="predicted"/>
<reference evidence="1 2" key="1">
    <citation type="journal article" date="2022" name="Plant J.">
        <title>Chromosome-level genome of Camellia lanceoleosa provides a valuable resource for understanding genome evolution and self-incompatibility.</title>
        <authorList>
            <person name="Gong W."/>
            <person name="Xiao S."/>
            <person name="Wang L."/>
            <person name="Liao Z."/>
            <person name="Chang Y."/>
            <person name="Mo W."/>
            <person name="Hu G."/>
            <person name="Li W."/>
            <person name="Zhao G."/>
            <person name="Zhu H."/>
            <person name="Hu X."/>
            <person name="Ji K."/>
            <person name="Xiang X."/>
            <person name="Song Q."/>
            <person name="Yuan D."/>
            <person name="Jin S."/>
            <person name="Zhang L."/>
        </authorList>
    </citation>
    <scope>NUCLEOTIDE SEQUENCE [LARGE SCALE GENOMIC DNA]</scope>
    <source>
        <strain evidence="1">SQ_2022a</strain>
    </source>
</reference>
<sequence length="164" mass="18339">MLLCIIGSQSSCCCRIEVHCLSGAAPEYSVCQMHCLSGTEADRLKLLWPGCHRADMPWMVPEDQLQLTFTWYNGPSIKCRSFDAPLDFGMEGEKKRTKEPLFTRQGSVPTKSPRVELGIKSLGPTREGKGRSKDGGRFFLSQNPSQHLSSLLSLDKASRWHCMC</sequence>
<comment type="caution">
    <text evidence="1">The sequence shown here is derived from an EMBL/GenBank/DDBJ whole genome shotgun (WGS) entry which is preliminary data.</text>
</comment>
<dbReference type="Proteomes" id="UP001060215">
    <property type="component" value="Chromosome 13"/>
</dbReference>